<name>A0A7R9D9K2_TIMCR</name>
<feature type="transmembrane region" description="Helical" evidence="6">
    <location>
        <begin position="155"/>
        <end position="176"/>
    </location>
</feature>
<dbReference type="AlphaFoldDB" id="A0A7R9D9K2"/>
<evidence type="ECO:0000256" key="3">
    <source>
        <dbReference type="ARBA" id="ARBA00022692"/>
    </source>
</evidence>
<evidence type="ECO:0000256" key="4">
    <source>
        <dbReference type="ARBA" id="ARBA00022989"/>
    </source>
</evidence>
<comment type="function">
    <text evidence="6">Choline transporter.</text>
</comment>
<evidence type="ECO:0000256" key="1">
    <source>
        <dbReference type="ARBA" id="ARBA00004141"/>
    </source>
</evidence>
<dbReference type="PANTHER" id="PTHR12385">
    <property type="entry name" value="CHOLINE TRANSPORTER-LIKE (SLC FAMILY 44)"/>
    <property type="match status" value="1"/>
</dbReference>
<dbReference type="InterPro" id="IPR007603">
    <property type="entry name" value="Choline_transptr-like"/>
</dbReference>
<comment type="subcellular location">
    <subcellularLocation>
        <location evidence="6">Cell membrane</location>
        <topology evidence="6">Multi-pass membrane protein</topology>
    </subcellularLocation>
    <subcellularLocation>
        <location evidence="1">Membrane</location>
        <topology evidence="1">Multi-pass membrane protein</topology>
    </subcellularLocation>
</comment>
<reference evidence="7" key="1">
    <citation type="submission" date="2020-11" db="EMBL/GenBank/DDBJ databases">
        <authorList>
            <person name="Tran Van P."/>
        </authorList>
    </citation>
    <scope>NUCLEOTIDE SEQUENCE</scope>
</reference>
<evidence type="ECO:0000256" key="6">
    <source>
        <dbReference type="RuleBase" id="RU368066"/>
    </source>
</evidence>
<organism evidence="7">
    <name type="scientific">Timema cristinae</name>
    <name type="common">Walking stick</name>
    <dbReference type="NCBI Taxonomy" id="61476"/>
    <lineage>
        <taxon>Eukaryota</taxon>
        <taxon>Metazoa</taxon>
        <taxon>Ecdysozoa</taxon>
        <taxon>Arthropoda</taxon>
        <taxon>Hexapoda</taxon>
        <taxon>Insecta</taxon>
        <taxon>Pterygota</taxon>
        <taxon>Neoptera</taxon>
        <taxon>Polyneoptera</taxon>
        <taxon>Phasmatodea</taxon>
        <taxon>Timematodea</taxon>
        <taxon>Timematoidea</taxon>
        <taxon>Timematidae</taxon>
        <taxon>Timema</taxon>
    </lineage>
</organism>
<accession>A0A7R9D9K2</accession>
<keyword evidence="3 6" id="KW-0812">Transmembrane</keyword>
<evidence type="ECO:0000313" key="7">
    <source>
        <dbReference type="EMBL" id="CAD7409035.1"/>
    </source>
</evidence>
<dbReference type="GO" id="GO:0022857">
    <property type="term" value="F:transmembrane transporter activity"/>
    <property type="evidence" value="ECO:0007669"/>
    <property type="project" value="UniProtKB-UniRule"/>
</dbReference>
<comment type="caution">
    <text evidence="6">Lacks conserved residue(s) required for the propagation of feature annotation.</text>
</comment>
<dbReference type="Pfam" id="PF04515">
    <property type="entry name" value="Choline_transpo"/>
    <property type="match status" value="2"/>
</dbReference>
<gene>
    <name evidence="7" type="ORF">TCEB3V08_LOCUS9828</name>
</gene>
<feature type="transmembrane region" description="Helical" evidence="6">
    <location>
        <begin position="45"/>
        <end position="78"/>
    </location>
</feature>
<evidence type="ECO:0000256" key="2">
    <source>
        <dbReference type="ARBA" id="ARBA00007168"/>
    </source>
</evidence>
<comment type="similarity">
    <text evidence="2 6">Belongs to the CTL (choline transporter-like) family.</text>
</comment>
<evidence type="ECO:0000256" key="5">
    <source>
        <dbReference type="ARBA" id="ARBA00023136"/>
    </source>
</evidence>
<sequence>MGSEYSGELVTAGLENMDCGMVQALERVGGAFTWLQFVEPAWVRYMWWVYMIGLVWVSEFILSCQQMVIAGAVAHWYFDRLKRGKEAGSSCAHCGLRCCICCLYCFEKCIKFMNQNAYTVIAMEGHSFCTSAKIAFDALVSNALNLATVNSVGDFILFLGKCIVTAVTGFVGLLLMKQNPHLHFYATPTLFICIFAFFIAHSVISLYEIVIDTMFLCKCEGKRLYGDDWEEAANKRRALHTAEMTPMNS</sequence>
<dbReference type="PANTHER" id="PTHR12385:SF12">
    <property type="entry name" value="CHOLINE TRANSPORTER-LIKE PROTEIN"/>
    <property type="match status" value="1"/>
</dbReference>
<protein>
    <recommendedName>
        <fullName evidence="6">Choline transporter-like protein</fullName>
    </recommendedName>
</protein>
<feature type="transmembrane region" description="Helical" evidence="6">
    <location>
        <begin position="182"/>
        <end position="204"/>
    </location>
</feature>
<proteinExistence type="inferred from homology"/>
<keyword evidence="5 6" id="KW-0472">Membrane</keyword>
<dbReference type="EMBL" id="OC320897">
    <property type="protein sequence ID" value="CAD7409035.1"/>
    <property type="molecule type" value="Genomic_DNA"/>
</dbReference>
<keyword evidence="4 6" id="KW-1133">Transmembrane helix</keyword>
<dbReference type="GO" id="GO:0005886">
    <property type="term" value="C:plasma membrane"/>
    <property type="evidence" value="ECO:0007669"/>
    <property type="project" value="UniProtKB-SubCell"/>
</dbReference>